<organism evidence="1 2">
    <name type="scientific">Erwinia amylovora NBRC 12687 = CFBP 1232</name>
    <dbReference type="NCBI Taxonomy" id="1219359"/>
    <lineage>
        <taxon>Bacteria</taxon>
        <taxon>Pseudomonadati</taxon>
        <taxon>Pseudomonadota</taxon>
        <taxon>Gammaproteobacteria</taxon>
        <taxon>Enterobacterales</taxon>
        <taxon>Erwiniaceae</taxon>
        <taxon>Erwinia</taxon>
    </lineage>
</organism>
<dbReference type="RefSeq" id="WP_004158240.1">
    <property type="nucleotide sequence ID" value="NZ_BAYW01000003.1"/>
</dbReference>
<gene>
    <name evidence="1" type="ORF">BN437_2274</name>
</gene>
<dbReference type="EMBL" id="CAPB01000023">
    <property type="protein sequence ID" value="CCO94193.1"/>
    <property type="molecule type" value="Genomic_DNA"/>
</dbReference>
<dbReference type="SUPFAM" id="SSF53850">
    <property type="entry name" value="Periplasmic binding protein-like II"/>
    <property type="match status" value="1"/>
</dbReference>
<comment type="caution">
    <text evidence="1">The sequence shown here is derived from an EMBL/GenBank/DDBJ whole genome shotgun (WGS) entry which is preliminary data.</text>
</comment>
<reference evidence="1 2" key="1">
    <citation type="submission" date="2012-11" db="EMBL/GenBank/DDBJ databases">
        <authorList>
            <person name="Linke B."/>
        </authorList>
    </citation>
    <scope>NUCLEOTIDE SEQUENCE [LARGE SCALE GENOMIC DNA]</scope>
    <source>
        <strain evidence="2">CFBP 1232</strain>
    </source>
</reference>
<evidence type="ECO:0000313" key="2">
    <source>
        <dbReference type="Proteomes" id="UP000013111"/>
    </source>
</evidence>
<name>A0A830ZZD9_ERWAM</name>
<evidence type="ECO:0000313" key="1">
    <source>
        <dbReference type="EMBL" id="CCO94193.1"/>
    </source>
</evidence>
<protein>
    <submittedName>
        <fullName evidence="1">Bacilysin biosynthesis protein bacA</fullName>
    </submittedName>
</protein>
<dbReference type="GeneID" id="97606410"/>
<accession>A0A830ZZD9</accession>
<dbReference type="AlphaFoldDB" id="A0A830ZZD9"/>
<proteinExistence type="predicted"/>
<sequence>MSYHFMNIGLDRAVDFPVHTLGPAGTSSEYASQFFNDWMNENYEKCPREIHLNDSYECARENIKDEKGLLIVANAYPNINEFYMDTKLKLLATFFYDTPLYGLVANKTLPDRPLYIASHPAPIPLIEELLPAGISVERIVKMSSTSAAAHAVAIGEVDIALTTEVAARIHNLDFVSPTRPIHMLWSVFASHIR</sequence>
<reference evidence="1 2" key="2">
    <citation type="submission" date="2013-04" db="EMBL/GenBank/DDBJ databases">
        <title>Comparative genomics of 12 strains of Erwinia amylovora identifies a pan-genome with a large conserved core and provides insights into host specificity.</title>
        <authorList>
            <person name="Mann R.A."/>
            <person name="Smits T.H.M."/>
            <person name="Buehlmann A."/>
            <person name="Blom J."/>
            <person name="Goesmann A."/>
            <person name="Frey J.E."/>
            <person name="Plummer K.M."/>
            <person name="Beer S.V."/>
            <person name="Luck J."/>
            <person name="Duffy B."/>
            <person name="Rodoni B."/>
        </authorList>
    </citation>
    <scope>NUCLEOTIDE SEQUENCE [LARGE SCALE GENOMIC DNA]</scope>
    <source>
        <strain evidence="2">CFBP 1232</strain>
    </source>
</reference>
<dbReference type="Proteomes" id="UP000013111">
    <property type="component" value="Unassembled WGS sequence"/>
</dbReference>